<reference evidence="3 4" key="1">
    <citation type="submission" date="2016-10" db="EMBL/GenBank/DDBJ databases">
        <authorList>
            <person name="Varghese N."/>
            <person name="Submissions S."/>
        </authorList>
    </citation>
    <scope>NUCLEOTIDE SEQUENCE [LARGE SCALE GENOMIC DNA]</scope>
    <source>
        <strain evidence="3 4">LMG 22274</strain>
    </source>
</reference>
<dbReference type="Pfam" id="PF13649">
    <property type="entry name" value="Methyltransf_25"/>
    <property type="match status" value="1"/>
</dbReference>
<dbReference type="RefSeq" id="WP_124263162.1">
    <property type="nucleotide sequence ID" value="NZ_CADFGN010000010.1"/>
</dbReference>
<organism evidence="3 4">
    <name type="scientific">Paraburkholderia tropica</name>
    <dbReference type="NCBI Taxonomy" id="92647"/>
    <lineage>
        <taxon>Bacteria</taxon>
        <taxon>Pseudomonadati</taxon>
        <taxon>Pseudomonadota</taxon>
        <taxon>Betaproteobacteria</taxon>
        <taxon>Burkholderiales</taxon>
        <taxon>Burkholderiaceae</taxon>
        <taxon>Paraburkholderia</taxon>
    </lineage>
</organism>
<evidence type="ECO:0000313" key="3">
    <source>
        <dbReference type="EMBL" id="SEJ90033.1"/>
    </source>
</evidence>
<feature type="domain" description="Methyltransferase" evidence="2">
    <location>
        <begin position="37"/>
        <end position="122"/>
    </location>
</feature>
<protein>
    <submittedName>
        <fullName evidence="3">Tellurite resistance protein TehB</fullName>
    </submittedName>
</protein>
<dbReference type="Gene3D" id="3.40.50.150">
    <property type="entry name" value="Vaccinia Virus protein VP39"/>
    <property type="match status" value="1"/>
</dbReference>
<evidence type="ECO:0000313" key="4">
    <source>
        <dbReference type="Proteomes" id="UP000183529"/>
    </source>
</evidence>
<accession>A0AAQ1JV44</accession>
<dbReference type="Proteomes" id="UP000183529">
    <property type="component" value="Unassembled WGS sequence"/>
</dbReference>
<dbReference type="InterPro" id="IPR029063">
    <property type="entry name" value="SAM-dependent_MTases_sf"/>
</dbReference>
<name>A0AAQ1JV44_9BURK</name>
<dbReference type="InterPro" id="IPR041698">
    <property type="entry name" value="Methyltransf_25"/>
</dbReference>
<comment type="caution">
    <text evidence="3">The sequence shown here is derived from an EMBL/GenBank/DDBJ whole genome shotgun (WGS) entry which is preliminary data.</text>
</comment>
<dbReference type="AlphaFoldDB" id="A0AAQ1JV44"/>
<gene>
    <name evidence="3" type="ORF">SAMN05216550_110118</name>
</gene>
<evidence type="ECO:0000259" key="2">
    <source>
        <dbReference type="Pfam" id="PF13649"/>
    </source>
</evidence>
<dbReference type="SUPFAM" id="SSF53335">
    <property type="entry name" value="S-adenosyl-L-methionine-dependent methyltransferases"/>
    <property type="match status" value="1"/>
</dbReference>
<dbReference type="EMBL" id="FNZM01000010">
    <property type="protein sequence ID" value="SEJ90033.1"/>
    <property type="molecule type" value="Genomic_DNA"/>
</dbReference>
<proteinExistence type="predicted"/>
<feature type="region of interest" description="Disordered" evidence="1">
    <location>
        <begin position="187"/>
        <end position="223"/>
    </location>
</feature>
<dbReference type="GeneID" id="61302025"/>
<sequence length="223" mass="23415">MTLISGSTPVAAGMHGLGEPSPWVCRWAHLVSPGGTVLDLACGAGRHARWFAQRGHPVAALDRDGAALATMREIPGIGTLECDLEGAPWPLPADVRFAGIVVTNYLHRPLMARLIDALAPGGVLIYETFAQGNETVGKPSNPAFLLAAGELLAICAPTLRVVAYEDGFLSQPREAFVQRICAVREAEKSSAAPRSGSDANQAENSGNGPVTQVLPVPRYDLTG</sequence>
<feature type="compositionally biased region" description="Polar residues" evidence="1">
    <location>
        <begin position="197"/>
        <end position="210"/>
    </location>
</feature>
<dbReference type="CDD" id="cd02440">
    <property type="entry name" value="AdoMet_MTases"/>
    <property type="match status" value="1"/>
</dbReference>
<evidence type="ECO:0000256" key="1">
    <source>
        <dbReference type="SAM" id="MobiDB-lite"/>
    </source>
</evidence>